<dbReference type="InterPro" id="IPR001131">
    <property type="entry name" value="Peptidase_M24B_aminopep-P_CS"/>
</dbReference>
<dbReference type="InterPro" id="IPR029149">
    <property type="entry name" value="Creatin/AminoP/Spt16_N"/>
</dbReference>
<dbReference type="GO" id="GO:0006508">
    <property type="term" value="P:proteolysis"/>
    <property type="evidence" value="ECO:0007669"/>
    <property type="project" value="UniProtKB-KW"/>
</dbReference>
<reference evidence="8" key="2">
    <citation type="submission" date="2023-07" db="EMBL/GenBank/DDBJ databases">
        <authorList>
            <person name="Aydin F."/>
            <person name="Tarhane S."/>
            <person name="Saticioglu I.B."/>
            <person name="Karakaya E."/>
            <person name="Abay S."/>
            <person name="Guran O."/>
            <person name="Bozkurt E."/>
            <person name="Uzum N."/>
            <person name="Olgun K."/>
            <person name="Jablonski D."/>
        </authorList>
    </citation>
    <scope>NUCLEOTIDE SEQUENCE</scope>
    <source>
        <strain evidence="8">Faydin-H75</strain>
    </source>
</reference>
<dbReference type="Proteomes" id="UP001177258">
    <property type="component" value="Unassembled WGS sequence"/>
</dbReference>
<dbReference type="SUPFAM" id="SSF53092">
    <property type="entry name" value="Creatinase/prolidase N-terminal domain"/>
    <property type="match status" value="1"/>
</dbReference>
<dbReference type="Proteomes" id="UP001240777">
    <property type="component" value="Unassembled WGS sequence"/>
</dbReference>
<feature type="domain" description="Creatinase N-terminal" evidence="7">
    <location>
        <begin position="1"/>
        <end position="106"/>
    </location>
</feature>
<gene>
    <name evidence="8" type="ORF">Q5I04_01825</name>
    <name evidence="9" type="ORF">Q5I06_01825</name>
</gene>
<dbReference type="Pfam" id="PF01321">
    <property type="entry name" value="Creatinase_N"/>
    <property type="match status" value="1"/>
</dbReference>
<organism evidence="9 10">
    <name type="scientific">Helicobacter cappadocius</name>
    <dbReference type="NCBI Taxonomy" id="3063998"/>
    <lineage>
        <taxon>Bacteria</taxon>
        <taxon>Pseudomonadati</taxon>
        <taxon>Campylobacterota</taxon>
        <taxon>Epsilonproteobacteria</taxon>
        <taxon>Campylobacterales</taxon>
        <taxon>Helicobacteraceae</taxon>
        <taxon>Helicobacter</taxon>
    </lineage>
</organism>
<dbReference type="Gene3D" id="3.90.230.10">
    <property type="entry name" value="Creatinase/methionine aminopeptidase superfamily"/>
    <property type="match status" value="1"/>
</dbReference>
<feature type="domain" description="Peptidase M24" evidence="6">
    <location>
        <begin position="127"/>
        <end position="343"/>
    </location>
</feature>
<reference evidence="8 10" key="3">
    <citation type="journal article" date="2024" name="Syst. Appl. Microbiol.">
        <title>Helicobacter cappadocius sp. nov., from lizards: The first psychrotrophic Helicobacter species.</title>
        <authorList>
            <person name="Aydin F."/>
            <person name="Tarhane S."/>
            <person name="Karakaya E."/>
            <person name="Abay S."/>
            <person name="Kayman T."/>
            <person name="Guran O."/>
            <person name="Bozkurt E."/>
            <person name="Uzum N."/>
            <person name="Avci A."/>
            <person name="Olgun K."/>
            <person name="Jablonski D."/>
            <person name="Guran C."/>
            <person name="Burcin Saticioglu I."/>
        </authorList>
    </citation>
    <scope>NUCLEOTIDE SEQUENCE [LARGE SCALE GENOMIC DNA]</scope>
    <source>
        <strain evidence="8">Faydin-H75</strain>
        <strain evidence="10">faydin-H76</strain>
    </source>
</reference>
<protein>
    <submittedName>
        <fullName evidence="9">Aminopeptidase P family protein</fullName>
        <ecNumber evidence="9">3.4.-.-</ecNumber>
    </submittedName>
</protein>
<keyword evidence="3 9" id="KW-0378">Hydrolase</keyword>
<evidence type="ECO:0000256" key="1">
    <source>
        <dbReference type="ARBA" id="ARBA00022670"/>
    </source>
</evidence>
<proteinExistence type="inferred from homology"/>
<accession>A0AA90PJW3</accession>
<dbReference type="RefSeq" id="WP_305516499.1">
    <property type="nucleotide sequence ID" value="NZ_JAUPEV010000002.1"/>
</dbReference>
<comment type="caution">
    <text evidence="9">The sequence shown here is derived from an EMBL/GenBank/DDBJ whole genome shotgun (WGS) entry which is preliminary data.</text>
</comment>
<dbReference type="PANTHER" id="PTHR46112:SF3">
    <property type="entry name" value="AMINOPEPTIDASE YPDF"/>
    <property type="match status" value="1"/>
</dbReference>
<dbReference type="InterPro" id="IPR000587">
    <property type="entry name" value="Creatinase_N"/>
</dbReference>
<reference evidence="9 11" key="1">
    <citation type="submission" date="2023-07" db="EMBL/GenBank/DDBJ databases">
        <title>Unpublished Manusciprt.</title>
        <authorList>
            <person name="Aydin F."/>
            <person name="Tarhane S."/>
            <person name="Saticioglu I.B."/>
            <person name="Karakaya E."/>
            <person name="Abay S."/>
            <person name="Guran O."/>
            <person name="Bozkurt E."/>
            <person name="Uzum N."/>
            <person name="Olgun K."/>
            <person name="Jablonski D."/>
        </authorList>
    </citation>
    <scope>NUCLEOTIDE SEQUENCE</scope>
    <source>
        <strain evidence="11">faydin-H75</strain>
        <strain evidence="9">Faydin-H76</strain>
    </source>
</reference>
<dbReference type="CDD" id="cd01092">
    <property type="entry name" value="APP-like"/>
    <property type="match status" value="1"/>
</dbReference>
<dbReference type="AlphaFoldDB" id="A0AA90PJW3"/>
<evidence type="ECO:0000256" key="5">
    <source>
        <dbReference type="RuleBase" id="RU000590"/>
    </source>
</evidence>
<dbReference type="SUPFAM" id="SSF55920">
    <property type="entry name" value="Creatinase/aminopeptidase"/>
    <property type="match status" value="1"/>
</dbReference>
<evidence type="ECO:0000313" key="10">
    <source>
        <dbReference type="Proteomes" id="UP001177258"/>
    </source>
</evidence>
<keyword evidence="9" id="KW-0031">Aminopeptidase</keyword>
<dbReference type="PANTHER" id="PTHR46112">
    <property type="entry name" value="AMINOPEPTIDASE"/>
    <property type="match status" value="1"/>
</dbReference>
<dbReference type="GO" id="GO:0004177">
    <property type="term" value="F:aminopeptidase activity"/>
    <property type="evidence" value="ECO:0007669"/>
    <property type="project" value="UniProtKB-KW"/>
</dbReference>
<keyword evidence="11" id="KW-1185">Reference proteome</keyword>
<dbReference type="Pfam" id="PF00557">
    <property type="entry name" value="Peptidase_M24"/>
    <property type="match status" value="1"/>
</dbReference>
<dbReference type="EMBL" id="JAUYZK010000002">
    <property type="protein sequence ID" value="MDP2538524.1"/>
    <property type="molecule type" value="Genomic_DNA"/>
</dbReference>
<keyword evidence="1" id="KW-0645">Protease</keyword>
<dbReference type="Gene3D" id="3.40.350.10">
    <property type="entry name" value="Creatinase/prolidase N-terminal domain"/>
    <property type="match status" value="1"/>
</dbReference>
<dbReference type="EC" id="3.4.-.-" evidence="9"/>
<dbReference type="EMBL" id="JAUPEV010000002">
    <property type="protein sequence ID" value="MDO7252657.1"/>
    <property type="molecule type" value="Genomic_DNA"/>
</dbReference>
<dbReference type="InterPro" id="IPR000994">
    <property type="entry name" value="Pept_M24"/>
</dbReference>
<name>A0AA90PJW3_9HELI</name>
<dbReference type="InterPro" id="IPR050659">
    <property type="entry name" value="Peptidase_M24B"/>
</dbReference>
<evidence type="ECO:0000313" key="8">
    <source>
        <dbReference type="EMBL" id="MDO7252657.1"/>
    </source>
</evidence>
<dbReference type="GO" id="GO:0046872">
    <property type="term" value="F:metal ion binding"/>
    <property type="evidence" value="ECO:0007669"/>
    <property type="project" value="UniProtKB-KW"/>
</dbReference>
<dbReference type="PROSITE" id="PS00491">
    <property type="entry name" value="PROLINE_PEPTIDASE"/>
    <property type="match status" value="1"/>
</dbReference>
<evidence type="ECO:0000256" key="4">
    <source>
        <dbReference type="ARBA" id="ARBA00023049"/>
    </source>
</evidence>
<dbReference type="GO" id="GO:0008237">
    <property type="term" value="F:metallopeptidase activity"/>
    <property type="evidence" value="ECO:0007669"/>
    <property type="project" value="UniProtKB-KW"/>
</dbReference>
<evidence type="ECO:0000256" key="3">
    <source>
        <dbReference type="ARBA" id="ARBA00022801"/>
    </source>
</evidence>
<comment type="similarity">
    <text evidence="5">Belongs to the peptidase M24B family.</text>
</comment>
<evidence type="ECO:0000256" key="2">
    <source>
        <dbReference type="ARBA" id="ARBA00022723"/>
    </source>
</evidence>
<keyword evidence="4" id="KW-0482">Metalloprotease</keyword>
<keyword evidence="2 5" id="KW-0479">Metal-binding</keyword>
<evidence type="ECO:0000313" key="11">
    <source>
        <dbReference type="Proteomes" id="UP001240777"/>
    </source>
</evidence>
<evidence type="ECO:0000313" key="9">
    <source>
        <dbReference type="EMBL" id="MDP2538524.1"/>
    </source>
</evidence>
<sequence>MKKKTNELNYLTTNENAQYFECGYSCDNALFLKLGSDKFFITDSRYSLEAQKILKDASVVQSGDLITSVCEILNKTSIKTLIYDPTQITVSAFHKLKDLLKNSIELFPKPYFHQYLRILKTEDEIKKIKKSQKLNKDAYDRFADFVNRSGKSLSEKELYYHAQQFLTSYGEYDLSFEPILGVNENAAKPHALPSKKDKLKRGDLLLFDAGIKYKHYCSDRTRTAFFHKEGIDFSKKQKFKNNEIQKIYDIVLKAQEKTIELLRSGMSGAEIDGIARGVIEKSGYGKYFIHSTGHGIGLDIHELPFISRSSEIVIEDNMVFSIEPGIYIPDHYGVRIEDLVVVKNGKAQII</sequence>
<dbReference type="InterPro" id="IPR036005">
    <property type="entry name" value="Creatinase/aminopeptidase-like"/>
</dbReference>
<evidence type="ECO:0000259" key="6">
    <source>
        <dbReference type="Pfam" id="PF00557"/>
    </source>
</evidence>
<evidence type="ECO:0000259" key="7">
    <source>
        <dbReference type="Pfam" id="PF01321"/>
    </source>
</evidence>